<keyword evidence="3" id="KW-1185">Reference proteome</keyword>
<dbReference type="OrthoDB" id="7029747at2"/>
<gene>
    <name evidence="2" type="ORF">FPZ49_15390</name>
</gene>
<dbReference type="EMBL" id="VNJI01000017">
    <property type="protein sequence ID" value="TVY09092.1"/>
    <property type="molecule type" value="Genomic_DNA"/>
</dbReference>
<organism evidence="2 3">
    <name type="scientific">Paenibacillus cremeus</name>
    <dbReference type="NCBI Taxonomy" id="2163881"/>
    <lineage>
        <taxon>Bacteria</taxon>
        <taxon>Bacillati</taxon>
        <taxon>Bacillota</taxon>
        <taxon>Bacilli</taxon>
        <taxon>Bacillales</taxon>
        <taxon>Paenibacillaceae</taxon>
        <taxon>Paenibacillus</taxon>
    </lineage>
</organism>
<comment type="caution">
    <text evidence="2">The sequence shown here is derived from an EMBL/GenBank/DDBJ whole genome shotgun (WGS) entry which is preliminary data.</text>
</comment>
<reference evidence="2 3" key="1">
    <citation type="submission" date="2019-07" db="EMBL/GenBank/DDBJ databases">
        <authorList>
            <person name="Kim J."/>
        </authorList>
    </citation>
    <scope>NUCLEOTIDE SEQUENCE [LARGE SCALE GENOMIC DNA]</scope>
    <source>
        <strain evidence="2 3">JC52</strain>
    </source>
</reference>
<evidence type="ECO:0000313" key="3">
    <source>
        <dbReference type="Proteomes" id="UP000317036"/>
    </source>
</evidence>
<evidence type="ECO:0000313" key="2">
    <source>
        <dbReference type="EMBL" id="TVY09092.1"/>
    </source>
</evidence>
<dbReference type="Proteomes" id="UP000317036">
    <property type="component" value="Unassembled WGS sequence"/>
</dbReference>
<sequence length="506" mass="58755">MSIAQRLTKDFYSHQTLQTLIDRKGRYFDYRSNFNYFKDDNLWNEKIARLLRSHGYRNFDKLILNQFDDLLFGGTPTLLQKRQHYYQTKVKFCPHCLYEAKYHRLLWDVSLVSVCLKHKCNLIENCPSCGRHIRIHDLIGGACTCGLIYANVVNTKTPVESVLSAQKVIQSLLTGKKKNIRIEGNFSLTAREYFAGLDMFSKLLDGFPAQLLSFDNLEASFIELNYNLIRGDKRDLEMINFISTIAHELLVSPSKHLASIVEAIELKRATKRTIRGKREIFDRMLANGKFEAHKKIYSDYHNTSNQEFARMKTVMPNELKYCSLVQARKILQCDDITIAKFVQLGLLQFVEGKFGSRKIMLVEKESVVKLAQRRKELLDVSQVAKLFDITGGVVRAIAKRNLLKMEHGKEKDGYGRRLFHPTEVYVLIKEVEKQCVQIPEDSLEWVPFRYRELLNRHYHFSYAQTLEAILSGRFSCGKKTTSIQTLEDVYLYLPELTKMLAKKQGK</sequence>
<name>A0A559KAE6_9BACL</name>
<feature type="domain" description="TniQ" evidence="1">
    <location>
        <begin position="83"/>
        <end position="122"/>
    </location>
</feature>
<protein>
    <recommendedName>
        <fullName evidence="1">TniQ domain-containing protein</fullName>
    </recommendedName>
</protein>
<dbReference type="InterPro" id="IPR009492">
    <property type="entry name" value="TniQ"/>
</dbReference>
<dbReference type="Pfam" id="PF06527">
    <property type="entry name" value="TniQ"/>
    <property type="match status" value="1"/>
</dbReference>
<dbReference type="AlphaFoldDB" id="A0A559KAE6"/>
<evidence type="ECO:0000259" key="1">
    <source>
        <dbReference type="Pfam" id="PF06527"/>
    </source>
</evidence>
<proteinExistence type="predicted"/>
<accession>A0A559KAE6</accession>